<name>A0AB39Y2W5_9ACTN</name>
<dbReference type="EMBL" id="CP165727">
    <property type="protein sequence ID" value="XDV64415.1"/>
    <property type="molecule type" value="Genomic_DNA"/>
</dbReference>
<protein>
    <submittedName>
        <fullName evidence="2">Uncharacterized protein</fullName>
    </submittedName>
</protein>
<feature type="transmembrane region" description="Helical" evidence="1">
    <location>
        <begin position="21"/>
        <end position="42"/>
    </location>
</feature>
<dbReference type="RefSeq" id="WP_158709887.1">
    <property type="nucleotide sequence ID" value="NZ_CP165727.1"/>
</dbReference>
<evidence type="ECO:0000256" key="1">
    <source>
        <dbReference type="SAM" id="Phobius"/>
    </source>
</evidence>
<gene>
    <name evidence="2" type="ORF">AB5J51_16490</name>
</gene>
<keyword evidence="1" id="KW-0812">Transmembrane</keyword>
<reference evidence="2" key="1">
    <citation type="submission" date="2024-08" db="EMBL/GenBank/DDBJ databases">
        <authorList>
            <person name="Yu S.T."/>
        </authorList>
    </citation>
    <scope>NUCLEOTIDE SEQUENCE</scope>
    <source>
        <strain evidence="2">R33</strain>
    </source>
</reference>
<dbReference type="AlphaFoldDB" id="A0AB39Y2W5"/>
<evidence type="ECO:0000313" key="2">
    <source>
        <dbReference type="EMBL" id="XDV64415.1"/>
    </source>
</evidence>
<organism evidence="2">
    <name type="scientific">Streptomyces sp. R33</name>
    <dbReference type="NCBI Taxonomy" id="3238629"/>
    <lineage>
        <taxon>Bacteria</taxon>
        <taxon>Bacillati</taxon>
        <taxon>Actinomycetota</taxon>
        <taxon>Actinomycetes</taxon>
        <taxon>Kitasatosporales</taxon>
        <taxon>Streptomycetaceae</taxon>
        <taxon>Streptomyces</taxon>
    </lineage>
</organism>
<proteinExistence type="predicted"/>
<sequence>MPARRSNVRRTAASGGARRPLHTIVAGFCGRALSAALAGLGIPRA</sequence>
<keyword evidence="1" id="KW-0472">Membrane</keyword>
<keyword evidence="1" id="KW-1133">Transmembrane helix</keyword>
<accession>A0AB39Y2W5</accession>